<reference evidence="2 3" key="1">
    <citation type="submission" date="2023-01" db="EMBL/GenBank/DDBJ databases">
        <title>Psychroserpens ponticola sp. nov., isolated from seawater.</title>
        <authorList>
            <person name="Kristyanto S."/>
            <person name="Jung J."/>
            <person name="Kim J.M."/>
            <person name="Jeon C.O."/>
        </authorList>
    </citation>
    <scope>NUCLEOTIDE SEQUENCE [LARGE SCALE GENOMIC DNA]</scope>
    <source>
        <strain evidence="2 3">MSW6</strain>
    </source>
</reference>
<dbReference type="Pfam" id="PF14452">
    <property type="entry name" value="Multi_ubiq"/>
    <property type="match status" value="2"/>
</dbReference>
<dbReference type="RefSeq" id="WP_249993492.1">
    <property type="nucleotide sequence ID" value="NZ_CP116221.1"/>
</dbReference>
<proteinExistence type="predicted"/>
<accession>A0ABY7RYL1</accession>
<organism evidence="2 3">
    <name type="scientific">Psychroserpens ponticola</name>
    <dbReference type="NCBI Taxonomy" id="2932268"/>
    <lineage>
        <taxon>Bacteria</taxon>
        <taxon>Pseudomonadati</taxon>
        <taxon>Bacteroidota</taxon>
        <taxon>Flavobacteriia</taxon>
        <taxon>Flavobacteriales</taxon>
        <taxon>Flavobacteriaceae</taxon>
        <taxon>Psychroserpens</taxon>
    </lineage>
</organism>
<evidence type="ECO:0000313" key="2">
    <source>
        <dbReference type="EMBL" id="WCO01321.1"/>
    </source>
</evidence>
<feature type="domain" description="Multi-ubiquitin" evidence="1">
    <location>
        <begin position="145"/>
        <end position="214"/>
    </location>
</feature>
<evidence type="ECO:0000313" key="3">
    <source>
        <dbReference type="Proteomes" id="UP001202717"/>
    </source>
</evidence>
<gene>
    <name evidence="2" type="ORF">MUN68_014785</name>
</gene>
<dbReference type="EMBL" id="CP116221">
    <property type="protein sequence ID" value="WCO01321.1"/>
    <property type="molecule type" value="Genomic_DNA"/>
</dbReference>
<name>A0ABY7RYL1_9FLAO</name>
<keyword evidence="3" id="KW-1185">Reference proteome</keyword>
<feature type="domain" description="Multi-ubiquitin" evidence="1">
    <location>
        <begin position="6"/>
        <end position="68"/>
    </location>
</feature>
<protein>
    <submittedName>
        <fullName evidence="2">Multiubiquitin domain-containing protein</fullName>
    </submittedName>
</protein>
<evidence type="ECO:0000259" key="1">
    <source>
        <dbReference type="Pfam" id="PF14452"/>
    </source>
</evidence>
<dbReference type="Proteomes" id="UP001202717">
    <property type="component" value="Chromosome"/>
</dbReference>
<dbReference type="InterPro" id="IPR027802">
    <property type="entry name" value="Multi-ubiquitin_dom"/>
</dbReference>
<sequence>MEKYKLNGKKYQSENSKINGIKILENAGLIPVEEYELLLKINQKGFEPVQLDEVIDLKSPGIEGFVAKPYKVLDIYVDDIKIEVDECFKTPDEILTMAGKNPEKYFLKQLKGEIEIGYKNDRDHKVAIKNEAKFISCELDDKNITIIVNGTPHEVQKGNISYTAVVTLAFPDFPQHPERTYSVTYKRGHGNKPEGILSPGGVVKVKDGMSFKVKHTGQS</sequence>